<sequence>MKAQFTTLKVVGGLFVGGMMLNAHAAPELYGYASLGVAATHTKTTNKTTNVSTSTTDRPYLYNNTSRIGLRGSEKLNDDYEVLYKLEYRLENDGDLRNEKIKQPDGTEKTVAKTRNFEARDSWIGVKHKKYGTIKAGRMLSLDPYVRYTAYLASGVDGVRTNNTIAYESPKIKDVTFQAMYILDENKETDTIGRDGYSLLVKKNTDTYNVGAAYAYFGKAKTSYGKLNYAARVTGNYKINEDYKVGGIYQQNSYANDDSAKNNTEQAVGVTLQHFKDKWTHTAHINVVNNPSGKKGDGFELIGAIDRDISKNVSAGVDVTYGNFSYETEKNLTSAHLSMRLYIFNQFIVGC</sequence>
<keyword evidence="5" id="KW-0812">Transmembrane</keyword>
<comment type="subunit">
    <text evidence="2">Homotrimer.</text>
</comment>
<evidence type="ECO:0000256" key="2">
    <source>
        <dbReference type="ARBA" id="ARBA00011233"/>
    </source>
</evidence>
<evidence type="ECO:0000256" key="3">
    <source>
        <dbReference type="ARBA" id="ARBA00022448"/>
    </source>
</evidence>
<dbReference type="Pfam" id="PF13609">
    <property type="entry name" value="Porin_4"/>
    <property type="match status" value="1"/>
</dbReference>
<keyword evidence="3" id="KW-0813">Transport</keyword>
<dbReference type="InterPro" id="IPR033900">
    <property type="entry name" value="Gram_neg_porin_domain"/>
</dbReference>
<dbReference type="SUPFAM" id="SSF56935">
    <property type="entry name" value="Porins"/>
    <property type="match status" value="1"/>
</dbReference>
<dbReference type="InterPro" id="IPR050298">
    <property type="entry name" value="Gram-neg_bact_OMP"/>
</dbReference>
<comment type="caution">
    <text evidence="13">The sequence shown here is derived from an EMBL/GenBank/DDBJ whole genome shotgun (WGS) entry which is preliminary data.</text>
</comment>
<evidence type="ECO:0000256" key="11">
    <source>
        <dbReference type="SAM" id="SignalP"/>
    </source>
</evidence>
<evidence type="ECO:0000313" key="13">
    <source>
        <dbReference type="EMBL" id="OAV25188.1"/>
    </source>
</evidence>
<evidence type="ECO:0000256" key="7">
    <source>
        <dbReference type="ARBA" id="ARBA00023065"/>
    </source>
</evidence>
<dbReference type="AlphaFoldDB" id="A0AB36DMX6"/>
<keyword evidence="7" id="KW-0406">Ion transport</keyword>
<feature type="chain" id="PRO_5044197147" evidence="11">
    <location>
        <begin position="26"/>
        <end position="351"/>
    </location>
</feature>
<evidence type="ECO:0000256" key="9">
    <source>
        <dbReference type="ARBA" id="ARBA00023136"/>
    </source>
</evidence>
<evidence type="ECO:0000256" key="5">
    <source>
        <dbReference type="ARBA" id="ARBA00022692"/>
    </source>
</evidence>
<gene>
    <name evidence="13" type="ORF">AO370_1265</name>
</gene>
<dbReference type="Gene3D" id="2.40.160.10">
    <property type="entry name" value="Porin"/>
    <property type="match status" value="1"/>
</dbReference>
<keyword evidence="10" id="KW-0998">Cell outer membrane</keyword>
<organism evidence="13 14">
    <name type="scientific">Moraxella catarrhalis</name>
    <name type="common">Branhamella catarrhalis</name>
    <dbReference type="NCBI Taxonomy" id="480"/>
    <lineage>
        <taxon>Bacteria</taxon>
        <taxon>Pseudomonadati</taxon>
        <taxon>Pseudomonadota</taxon>
        <taxon>Gammaproteobacteria</taxon>
        <taxon>Moraxellales</taxon>
        <taxon>Moraxellaceae</taxon>
        <taxon>Moraxella</taxon>
    </lineage>
</organism>
<dbReference type="CDD" id="cd00342">
    <property type="entry name" value="gram_neg_porins"/>
    <property type="match status" value="1"/>
</dbReference>
<dbReference type="PANTHER" id="PTHR34501">
    <property type="entry name" value="PROTEIN YDDL-RELATED"/>
    <property type="match status" value="1"/>
</dbReference>
<evidence type="ECO:0000256" key="6">
    <source>
        <dbReference type="ARBA" id="ARBA00022729"/>
    </source>
</evidence>
<keyword evidence="8" id="KW-0626">Porin</keyword>
<reference evidence="13 14" key="1">
    <citation type="journal article" date="2016" name="Genome Biol. Evol.">
        <title>Comparative Genomic Analyses of the Moraxella catarrhalis Serosensitive and Seroresistant Lineages Demonstrate Their Independent Evolution.</title>
        <authorList>
            <person name="Earl J.P."/>
            <person name="de Vries S.P."/>
            <person name="Ahmed A."/>
            <person name="Powell E."/>
            <person name="Schultz M.P."/>
            <person name="Hermans P.W."/>
            <person name="Hill D.J."/>
            <person name="Zhou Z."/>
            <person name="Constantinidou C.I."/>
            <person name="Hu F.Z."/>
            <person name="Bootsma H.J."/>
            <person name="Ehrlich G.D."/>
        </authorList>
    </citation>
    <scope>NUCLEOTIDE SEQUENCE [LARGE SCALE GENOMIC DNA]</scope>
    <source>
        <strain evidence="13 14">F23</strain>
    </source>
</reference>
<keyword evidence="9" id="KW-0472">Membrane</keyword>
<dbReference type="GO" id="GO:0015288">
    <property type="term" value="F:porin activity"/>
    <property type="evidence" value="ECO:0007669"/>
    <property type="project" value="UniProtKB-KW"/>
</dbReference>
<accession>A0AB36DMX6</accession>
<feature type="signal peptide" evidence="11">
    <location>
        <begin position="1"/>
        <end position="25"/>
    </location>
</feature>
<dbReference type="InterPro" id="IPR023614">
    <property type="entry name" value="Porin_dom_sf"/>
</dbReference>
<evidence type="ECO:0000256" key="4">
    <source>
        <dbReference type="ARBA" id="ARBA00022452"/>
    </source>
</evidence>
<keyword evidence="4" id="KW-1134">Transmembrane beta strand</keyword>
<evidence type="ECO:0000256" key="1">
    <source>
        <dbReference type="ARBA" id="ARBA00004571"/>
    </source>
</evidence>
<evidence type="ECO:0000256" key="8">
    <source>
        <dbReference type="ARBA" id="ARBA00023114"/>
    </source>
</evidence>
<dbReference type="Proteomes" id="UP000078295">
    <property type="component" value="Unassembled WGS sequence"/>
</dbReference>
<comment type="subcellular location">
    <subcellularLocation>
        <location evidence="1">Cell outer membrane</location>
        <topology evidence="1">Multi-pass membrane protein</topology>
    </subcellularLocation>
</comment>
<feature type="domain" description="Porin" evidence="12">
    <location>
        <begin position="23"/>
        <end position="324"/>
    </location>
</feature>
<dbReference type="GO" id="GO:0006811">
    <property type="term" value="P:monoatomic ion transport"/>
    <property type="evidence" value="ECO:0007669"/>
    <property type="project" value="UniProtKB-KW"/>
</dbReference>
<evidence type="ECO:0000256" key="10">
    <source>
        <dbReference type="ARBA" id="ARBA00023237"/>
    </source>
</evidence>
<proteinExistence type="predicted"/>
<name>A0AB36DMX6_MORCA</name>
<dbReference type="GO" id="GO:0046930">
    <property type="term" value="C:pore complex"/>
    <property type="evidence" value="ECO:0007669"/>
    <property type="project" value="UniProtKB-KW"/>
</dbReference>
<protein>
    <submittedName>
        <fullName evidence="13">Outer membrane porin</fullName>
    </submittedName>
</protein>
<dbReference type="EMBL" id="LXHQ01000031">
    <property type="protein sequence ID" value="OAV25188.1"/>
    <property type="molecule type" value="Genomic_DNA"/>
</dbReference>
<dbReference type="PANTHER" id="PTHR34501:SF9">
    <property type="entry name" value="MAJOR OUTER MEMBRANE PROTEIN P.IA"/>
    <property type="match status" value="1"/>
</dbReference>
<keyword evidence="6 11" id="KW-0732">Signal</keyword>
<dbReference type="GO" id="GO:0009279">
    <property type="term" value="C:cell outer membrane"/>
    <property type="evidence" value="ECO:0007669"/>
    <property type="project" value="UniProtKB-SubCell"/>
</dbReference>
<evidence type="ECO:0000259" key="12">
    <source>
        <dbReference type="Pfam" id="PF13609"/>
    </source>
</evidence>
<evidence type="ECO:0000313" key="14">
    <source>
        <dbReference type="Proteomes" id="UP000078295"/>
    </source>
</evidence>